<protein>
    <submittedName>
        <fullName evidence="8">Membrane-spanning 4-domains subfamily A member 15-like</fullName>
    </submittedName>
</protein>
<keyword evidence="4 7" id="KW-1133">Transmembrane helix</keyword>
<evidence type="ECO:0000313" key="8">
    <source>
        <dbReference type="EMBL" id="CAI5763018.1"/>
    </source>
</evidence>
<evidence type="ECO:0000256" key="2">
    <source>
        <dbReference type="ARBA" id="ARBA00009565"/>
    </source>
</evidence>
<evidence type="ECO:0000256" key="1">
    <source>
        <dbReference type="ARBA" id="ARBA00004141"/>
    </source>
</evidence>
<sequence>MWNAYFNLVVLHVSILLRILAFLATPDFDKAIIVTVLAGRQECVYCTRTPGAERQFTNANYQLHSAPCWILAIRFQGEKGRRKLSSRRIPRDHLHGRHQERSRGGKHYPDTDPCFHRRAFQKGETNLCKPLILQASPTSSQTVQIVVGAIEICFGVALTVAQEDSKTLTVKSGLYFWFGILLLISGSLLVEMEKRDLQWLVKASSAANLLVCVAALVAVILHSTEIAQTHQQGDLCDNSEMRYGYCFSSLQTLIYGLNAVFIIFSVLELCIAVAALVVGSRSAQQQLYRQMAS</sequence>
<dbReference type="AlphaFoldDB" id="A0AA35JQQ9"/>
<dbReference type="PANTHER" id="PTHR23320:SF128">
    <property type="entry name" value="MEMBRANE-SPANNING 4-DOMAINS SUBFAMILY A MEMBER 4A"/>
    <property type="match status" value="1"/>
</dbReference>
<evidence type="ECO:0000256" key="5">
    <source>
        <dbReference type="ARBA" id="ARBA00023136"/>
    </source>
</evidence>
<dbReference type="InterPro" id="IPR030417">
    <property type="entry name" value="MS4A"/>
</dbReference>
<dbReference type="PANTHER" id="PTHR23320">
    <property type="entry name" value="MEMBRANE-SPANNING 4-DOMAINS SUBFAMILY A MS4A -RELATED"/>
    <property type="match status" value="1"/>
</dbReference>
<dbReference type="Pfam" id="PF04103">
    <property type="entry name" value="CD20"/>
    <property type="match status" value="1"/>
</dbReference>
<reference evidence="8" key="1">
    <citation type="submission" date="2022-12" db="EMBL/GenBank/DDBJ databases">
        <authorList>
            <person name="Alioto T."/>
            <person name="Alioto T."/>
            <person name="Gomez Garrido J."/>
        </authorList>
    </citation>
    <scope>NUCLEOTIDE SEQUENCE</scope>
</reference>
<comment type="similarity">
    <text evidence="2">Belongs to the MS4A family.</text>
</comment>
<keyword evidence="5 7" id="KW-0472">Membrane</keyword>
<comment type="subcellular location">
    <subcellularLocation>
        <location evidence="1">Membrane</location>
        <topology evidence="1">Multi-pass membrane protein</topology>
    </subcellularLocation>
</comment>
<name>A0AA35JQQ9_9SAUR</name>
<evidence type="ECO:0000256" key="3">
    <source>
        <dbReference type="ARBA" id="ARBA00022692"/>
    </source>
</evidence>
<keyword evidence="3 7" id="KW-0812">Transmembrane</keyword>
<dbReference type="EMBL" id="OX395126">
    <property type="protein sequence ID" value="CAI5763018.1"/>
    <property type="molecule type" value="Genomic_DNA"/>
</dbReference>
<proteinExistence type="inferred from homology"/>
<feature type="region of interest" description="Disordered" evidence="6">
    <location>
        <begin position="82"/>
        <end position="108"/>
    </location>
</feature>
<feature type="compositionally biased region" description="Basic and acidic residues" evidence="6">
    <location>
        <begin position="89"/>
        <end position="108"/>
    </location>
</feature>
<accession>A0AA35JQQ9</accession>
<dbReference type="Proteomes" id="UP001178461">
    <property type="component" value="Chromosome 1"/>
</dbReference>
<feature type="transmembrane region" description="Helical" evidence="7">
    <location>
        <begin position="174"/>
        <end position="192"/>
    </location>
</feature>
<organism evidence="8 9">
    <name type="scientific">Podarcis lilfordi</name>
    <name type="common">Lilford's wall lizard</name>
    <dbReference type="NCBI Taxonomy" id="74358"/>
    <lineage>
        <taxon>Eukaryota</taxon>
        <taxon>Metazoa</taxon>
        <taxon>Chordata</taxon>
        <taxon>Craniata</taxon>
        <taxon>Vertebrata</taxon>
        <taxon>Euteleostomi</taxon>
        <taxon>Lepidosauria</taxon>
        <taxon>Squamata</taxon>
        <taxon>Bifurcata</taxon>
        <taxon>Unidentata</taxon>
        <taxon>Episquamata</taxon>
        <taxon>Laterata</taxon>
        <taxon>Lacertibaenia</taxon>
        <taxon>Lacertidae</taxon>
        <taxon>Podarcis</taxon>
    </lineage>
</organism>
<evidence type="ECO:0000256" key="7">
    <source>
        <dbReference type="SAM" id="Phobius"/>
    </source>
</evidence>
<keyword evidence="9" id="KW-1185">Reference proteome</keyword>
<feature type="transmembrane region" description="Helical" evidence="7">
    <location>
        <begin position="6"/>
        <end position="24"/>
    </location>
</feature>
<feature type="transmembrane region" description="Helical" evidence="7">
    <location>
        <begin position="253"/>
        <end position="279"/>
    </location>
</feature>
<evidence type="ECO:0000256" key="4">
    <source>
        <dbReference type="ARBA" id="ARBA00022989"/>
    </source>
</evidence>
<gene>
    <name evidence="8" type="ORF">PODLI_1B009374</name>
</gene>
<evidence type="ECO:0000313" key="9">
    <source>
        <dbReference type="Proteomes" id="UP001178461"/>
    </source>
</evidence>
<dbReference type="InterPro" id="IPR007237">
    <property type="entry name" value="CD20-like"/>
</dbReference>
<feature type="transmembrane region" description="Helical" evidence="7">
    <location>
        <begin position="199"/>
        <end position="221"/>
    </location>
</feature>
<evidence type="ECO:0000256" key="6">
    <source>
        <dbReference type="SAM" id="MobiDB-lite"/>
    </source>
</evidence>
<dbReference type="GO" id="GO:0016020">
    <property type="term" value="C:membrane"/>
    <property type="evidence" value="ECO:0007669"/>
    <property type="project" value="UniProtKB-SubCell"/>
</dbReference>